<reference evidence="1" key="1">
    <citation type="submission" date="2018-02" db="EMBL/GenBank/DDBJ databases">
        <title>Rhizophora mucronata_Transcriptome.</title>
        <authorList>
            <person name="Meera S.P."/>
            <person name="Sreeshan A."/>
            <person name="Augustine A."/>
        </authorList>
    </citation>
    <scope>NUCLEOTIDE SEQUENCE</scope>
    <source>
        <tissue evidence="1">Leaf</tissue>
    </source>
</reference>
<organism evidence="1">
    <name type="scientific">Rhizophora mucronata</name>
    <name type="common">Asiatic mangrove</name>
    <dbReference type="NCBI Taxonomy" id="61149"/>
    <lineage>
        <taxon>Eukaryota</taxon>
        <taxon>Viridiplantae</taxon>
        <taxon>Streptophyta</taxon>
        <taxon>Embryophyta</taxon>
        <taxon>Tracheophyta</taxon>
        <taxon>Spermatophyta</taxon>
        <taxon>Magnoliopsida</taxon>
        <taxon>eudicotyledons</taxon>
        <taxon>Gunneridae</taxon>
        <taxon>Pentapetalae</taxon>
        <taxon>rosids</taxon>
        <taxon>fabids</taxon>
        <taxon>Malpighiales</taxon>
        <taxon>Rhizophoraceae</taxon>
        <taxon>Rhizophora</taxon>
    </lineage>
</organism>
<evidence type="ECO:0000313" key="1">
    <source>
        <dbReference type="EMBL" id="MBX65552.1"/>
    </source>
</evidence>
<proteinExistence type="predicted"/>
<name>A0A2P2QEW9_RHIMU</name>
<sequence length="27" mass="3270">MDIIMHIPSMIELETIFMLRNKIKSKH</sequence>
<dbReference type="EMBL" id="GGEC01085068">
    <property type="protein sequence ID" value="MBX65552.1"/>
    <property type="molecule type" value="Transcribed_RNA"/>
</dbReference>
<dbReference type="AlphaFoldDB" id="A0A2P2QEW9"/>
<protein>
    <submittedName>
        <fullName evidence="1">Uncharacterized protein</fullName>
    </submittedName>
</protein>
<accession>A0A2P2QEW9</accession>